<dbReference type="InterPro" id="IPR049011">
    <property type="entry name" value="Anamorsin_N_metazoan"/>
</dbReference>
<dbReference type="Pfam" id="PF20922">
    <property type="entry name" value="Anamorsin_N"/>
    <property type="match status" value="1"/>
</dbReference>
<evidence type="ECO:0000313" key="14">
    <source>
        <dbReference type="Proteomes" id="UP001152795"/>
    </source>
</evidence>
<feature type="domain" description="Anamorsin N-terminal" evidence="12">
    <location>
        <begin position="7"/>
        <end position="164"/>
    </location>
</feature>
<comment type="domain">
    <text evidence="10">The C-terminal domain binds 2 Fe-S clusters but is otherwise mostly in an intrinsically disordered conformation.</text>
</comment>
<comment type="domain">
    <text evidence="10">The twin Cx2C motifs are involved in the recognition by the mitochondrial MIA40-ERV1 disulfide relay system. The formation of 2 disulfide bonds in the Cx2C motifs through dithiol/disulfide exchange reactions effectively traps the protein in the mitochondrial intermembrane space.</text>
</comment>
<evidence type="ECO:0000256" key="10">
    <source>
        <dbReference type="HAMAP-Rule" id="MF_03115"/>
    </source>
</evidence>
<comment type="caution">
    <text evidence="13">The sequence shown here is derived from an EMBL/GenBank/DDBJ whole genome shotgun (WGS) entry which is preliminary data.</text>
</comment>
<protein>
    <recommendedName>
        <fullName evidence="10">Anamorsin homolog</fullName>
    </recommendedName>
    <alternativeName>
        <fullName evidence="10">Fe-S cluster assembly protein DRE2 homolog</fullName>
    </alternativeName>
</protein>
<keyword evidence="9 10" id="KW-0496">Mitochondrion</keyword>
<evidence type="ECO:0000313" key="13">
    <source>
        <dbReference type="EMBL" id="CAB4020751.1"/>
    </source>
</evidence>
<evidence type="ECO:0000256" key="3">
    <source>
        <dbReference type="ARBA" id="ARBA00022485"/>
    </source>
</evidence>
<feature type="binding site" evidence="10">
    <location>
        <position position="260"/>
    </location>
    <ligand>
        <name>[4Fe-4S] cluster</name>
        <dbReference type="ChEBI" id="CHEBI:49883"/>
    </ligand>
</feature>
<comment type="subunit">
    <text evidence="10">Monomer.</text>
</comment>
<dbReference type="GO" id="GO:0046872">
    <property type="term" value="F:metal ion binding"/>
    <property type="evidence" value="ECO:0007669"/>
    <property type="project" value="UniProtKB-KW"/>
</dbReference>
<evidence type="ECO:0000256" key="1">
    <source>
        <dbReference type="ARBA" id="ARBA00001966"/>
    </source>
</evidence>
<comment type="subcellular location">
    <subcellularLocation>
        <location evidence="10">Cytoplasm</location>
    </subcellularLocation>
    <subcellularLocation>
        <location evidence="10">Mitochondrion intermembrane space</location>
    </subcellularLocation>
</comment>
<keyword evidence="3 10" id="KW-0004">4Fe-4S</keyword>
<feature type="binding site" evidence="10">
    <location>
        <position position="223"/>
    </location>
    <ligand>
        <name>[2Fe-2S] cluster</name>
        <dbReference type="ChEBI" id="CHEBI:190135"/>
    </ligand>
</feature>
<feature type="binding site" evidence="10">
    <location>
        <position position="233"/>
    </location>
    <ligand>
        <name>[2Fe-2S] cluster</name>
        <dbReference type="ChEBI" id="CHEBI:190135"/>
    </ligand>
</feature>
<dbReference type="InterPro" id="IPR007785">
    <property type="entry name" value="Anamorsin"/>
</dbReference>
<evidence type="ECO:0000256" key="5">
    <source>
        <dbReference type="ARBA" id="ARBA00022714"/>
    </source>
</evidence>
<evidence type="ECO:0000259" key="12">
    <source>
        <dbReference type="Pfam" id="PF20922"/>
    </source>
</evidence>
<evidence type="ECO:0000259" key="11">
    <source>
        <dbReference type="Pfam" id="PF05093"/>
    </source>
</evidence>
<dbReference type="GO" id="GO:0005758">
    <property type="term" value="C:mitochondrial intermembrane space"/>
    <property type="evidence" value="ECO:0007669"/>
    <property type="project" value="UniProtKB-SubCell"/>
</dbReference>
<dbReference type="OrthoDB" id="311633at2759"/>
<feature type="region of interest" description="Fe-S binding site B" evidence="10">
    <location>
        <begin position="257"/>
        <end position="271"/>
    </location>
</feature>
<gene>
    <name evidence="13" type="ORF">PACLA_8A010969</name>
</gene>
<evidence type="ECO:0000256" key="9">
    <source>
        <dbReference type="ARBA" id="ARBA00023128"/>
    </source>
</evidence>
<comment type="cofactor">
    <cofactor evidence="1 10">
        <name>[4Fe-4S] cluster</name>
        <dbReference type="ChEBI" id="CHEBI:49883"/>
    </cofactor>
</comment>
<dbReference type="GO" id="GO:0051539">
    <property type="term" value="F:4 iron, 4 sulfur cluster binding"/>
    <property type="evidence" value="ECO:0007669"/>
    <property type="project" value="UniProtKB-KW"/>
</dbReference>
<dbReference type="AlphaFoldDB" id="A0A6S7JXL3"/>
<reference evidence="13" key="1">
    <citation type="submission" date="2020-04" db="EMBL/GenBank/DDBJ databases">
        <authorList>
            <person name="Alioto T."/>
            <person name="Alioto T."/>
            <person name="Gomez Garrido J."/>
        </authorList>
    </citation>
    <scope>NUCLEOTIDE SEQUENCE</scope>
    <source>
        <strain evidence="13">A484AB</strain>
    </source>
</reference>
<dbReference type="GO" id="GO:0051537">
    <property type="term" value="F:2 iron, 2 sulfur cluster binding"/>
    <property type="evidence" value="ECO:0007669"/>
    <property type="project" value="UniProtKB-UniRule"/>
</dbReference>
<keyword evidence="6 10" id="KW-0479">Metal-binding</keyword>
<feature type="short sequence motif" description="Cx2C motif 2" evidence="10">
    <location>
        <begin position="268"/>
        <end position="271"/>
    </location>
</feature>
<evidence type="ECO:0000256" key="8">
    <source>
        <dbReference type="ARBA" id="ARBA00023014"/>
    </source>
</evidence>
<feature type="binding site" evidence="10">
    <location>
        <position position="268"/>
    </location>
    <ligand>
        <name>[4Fe-4S] cluster</name>
        <dbReference type="ChEBI" id="CHEBI:49883"/>
    </ligand>
</feature>
<name>A0A6S7JXL3_PARCT</name>
<keyword evidence="7 10" id="KW-0408">Iron</keyword>
<comment type="caution">
    <text evidence="10">Lacks conserved residue(s) required for the propagation of feature annotation.</text>
</comment>
<feature type="binding site" evidence="10">
    <location>
        <position position="257"/>
    </location>
    <ligand>
        <name>[4Fe-4S] cluster</name>
        <dbReference type="ChEBI" id="CHEBI:49883"/>
    </ligand>
</feature>
<keyword evidence="4 10" id="KW-0963">Cytoplasm</keyword>
<proteinExistence type="inferred from homology"/>
<keyword evidence="5 10" id="KW-0001">2Fe-2S</keyword>
<dbReference type="PANTHER" id="PTHR13273:SF14">
    <property type="entry name" value="ANAMORSIN"/>
    <property type="match status" value="1"/>
</dbReference>
<dbReference type="Gene3D" id="3.40.50.150">
    <property type="entry name" value="Vaccinia Virus protein VP39"/>
    <property type="match status" value="1"/>
</dbReference>
<dbReference type="GO" id="GO:0009055">
    <property type="term" value="F:electron transfer activity"/>
    <property type="evidence" value="ECO:0007669"/>
    <property type="project" value="UniProtKB-UniRule"/>
</dbReference>
<evidence type="ECO:0000256" key="2">
    <source>
        <dbReference type="ARBA" id="ARBA00008169"/>
    </source>
</evidence>
<feature type="binding site" evidence="10">
    <location>
        <position position="236"/>
    </location>
    <ligand>
        <name>[2Fe-2S] cluster</name>
        <dbReference type="ChEBI" id="CHEBI:190135"/>
    </ligand>
</feature>
<feature type="domain" description="Anamorsin C-terminal" evidence="11">
    <location>
        <begin position="253"/>
        <end position="287"/>
    </location>
</feature>
<dbReference type="Proteomes" id="UP001152795">
    <property type="component" value="Unassembled WGS sequence"/>
</dbReference>
<feature type="short sequence motif" description="Cx2C motif 1" evidence="10">
    <location>
        <begin position="257"/>
        <end position="260"/>
    </location>
</feature>
<comment type="cofactor">
    <cofactor evidence="10">
        <name>[2Fe-2S] cluster</name>
        <dbReference type="ChEBI" id="CHEBI:190135"/>
    </cofactor>
</comment>
<sequence length="296" mass="31935">MDCIKEGQTVLLIWSGGSPPQDLEEIVGRMTQLAGSTGKVNVEHIDRLKLSSHTESSFDNIYSGITFPSTFVHNFDTLAEIARILKPSGSLILRQTTGNVNSLVTQDKIVSTLKLSGFINISQGAPVAIRDEQLKTLQKVLSTENKIDVVEMKCEKPSYNVGTSTQLKLSFAKKKETSTGNAAKVWTLSAQDINDDVDIIDSDDLLDENDRKKPDPSTLKSVCGPNSGKKKACKNCSCGLAEDLANGVEGAQPKSACGSCYLGDAFRCASCPYLGMPAFKPGDKISLSDRQLKPDI</sequence>
<comment type="function">
    <text evidence="10">Component of the cytosolic iron-sulfur (Fe-S) protein assembly (CIA) machinery. Required for the maturation of extramitochondrial Fe-S proteins. Part of an electron transfer chain functioning in an early step of cytosolic Fe-S biogenesis, facilitating the de novo assembly of a [4Fe-4S] cluster on the cytosolic Fe-S scaffold complex. Electrons are transferred from NADPH via a FAD- and FMN-containing diflavin oxidoreductase. Together with the diflavin oxidoreductase, also required for the assembly of the diferric tyrosyl radical cofactor of ribonucleotide reductase (RNR), probably by providing electrons for reduction during radical cofactor maturation in the catalytic small subunit.</text>
</comment>
<comment type="domain">
    <text evidence="10">The N-terminal domain has structural similarity with S-adenosyl-L-methionine-dependent methyltransferases, but does not bind S-adenosyl-L-methionine. It is required for correct assembly of the 2 Fe-S clusters.</text>
</comment>
<feature type="binding site" evidence="10">
    <location>
        <position position="271"/>
    </location>
    <ligand>
        <name>[4Fe-4S] cluster</name>
        <dbReference type="ChEBI" id="CHEBI:49883"/>
    </ligand>
</feature>
<evidence type="ECO:0000256" key="4">
    <source>
        <dbReference type="ARBA" id="ARBA00022490"/>
    </source>
</evidence>
<dbReference type="HAMAP" id="MF_03115">
    <property type="entry name" value="Anamorsin"/>
    <property type="match status" value="1"/>
</dbReference>
<feature type="binding site" evidence="10">
    <location>
        <position position="238"/>
    </location>
    <ligand>
        <name>[2Fe-2S] cluster</name>
        <dbReference type="ChEBI" id="CHEBI:190135"/>
    </ligand>
</feature>
<dbReference type="InterPro" id="IPR029063">
    <property type="entry name" value="SAM-dependent_MTases_sf"/>
</dbReference>
<dbReference type="EMBL" id="CACRXK020011107">
    <property type="protein sequence ID" value="CAB4020751.1"/>
    <property type="molecule type" value="Genomic_DNA"/>
</dbReference>
<keyword evidence="14" id="KW-1185">Reference proteome</keyword>
<evidence type="ECO:0000256" key="6">
    <source>
        <dbReference type="ARBA" id="ARBA00022723"/>
    </source>
</evidence>
<dbReference type="InterPro" id="IPR046408">
    <property type="entry name" value="CIAPIN1"/>
</dbReference>
<dbReference type="Pfam" id="PF05093">
    <property type="entry name" value="CIAPIN1"/>
    <property type="match status" value="1"/>
</dbReference>
<organism evidence="13 14">
    <name type="scientific">Paramuricea clavata</name>
    <name type="common">Red gorgonian</name>
    <name type="synonym">Violescent sea-whip</name>
    <dbReference type="NCBI Taxonomy" id="317549"/>
    <lineage>
        <taxon>Eukaryota</taxon>
        <taxon>Metazoa</taxon>
        <taxon>Cnidaria</taxon>
        <taxon>Anthozoa</taxon>
        <taxon>Octocorallia</taxon>
        <taxon>Malacalcyonacea</taxon>
        <taxon>Plexauridae</taxon>
        <taxon>Paramuricea</taxon>
    </lineage>
</organism>
<evidence type="ECO:0000256" key="7">
    <source>
        <dbReference type="ARBA" id="ARBA00023004"/>
    </source>
</evidence>
<keyword evidence="8 10" id="KW-0411">Iron-sulfur</keyword>
<dbReference type="SUPFAM" id="SSF53335">
    <property type="entry name" value="S-adenosyl-L-methionine-dependent methyltransferases"/>
    <property type="match status" value="1"/>
</dbReference>
<comment type="similarity">
    <text evidence="2 10">Belongs to the anamorsin family.</text>
</comment>
<dbReference type="GO" id="GO:0016226">
    <property type="term" value="P:iron-sulfur cluster assembly"/>
    <property type="evidence" value="ECO:0007669"/>
    <property type="project" value="UniProtKB-UniRule"/>
</dbReference>
<dbReference type="PANTHER" id="PTHR13273">
    <property type="entry name" value="ANAMORSIN"/>
    <property type="match status" value="1"/>
</dbReference>
<accession>A0A6S7JXL3</accession>